<organism evidence="3 4">
    <name type="scientific">Halovivax cerinus</name>
    <dbReference type="NCBI Taxonomy" id="1487865"/>
    <lineage>
        <taxon>Archaea</taxon>
        <taxon>Methanobacteriati</taxon>
        <taxon>Methanobacteriota</taxon>
        <taxon>Stenosarchaea group</taxon>
        <taxon>Halobacteria</taxon>
        <taxon>Halobacteriales</taxon>
        <taxon>Natrialbaceae</taxon>
        <taxon>Halovivax</taxon>
    </lineage>
</organism>
<dbReference type="EMBL" id="JBHSAQ010000001">
    <property type="protein sequence ID" value="MFC3957260.1"/>
    <property type="molecule type" value="Genomic_DNA"/>
</dbReference>
<dbReference type="Proteomes" id="UP001595846">
    <property type="component" value="Unassembled WGS sequence"/>
</dbReference>
<dbReference type="InterPro" id="IPR052544">
    <property type="entry name" value="Bacteriocin_Proc_Enz"/>
</dbReference>
<reference evidence="3 4" key="1">
    <citation type="journal article" date="2019" name="Int. J. Syst. Evol. Microbiol.">
        <title>The Global Catalogue of Microorganisms (GCM) 10K type strain sequencing project: providing services to taxonomists for standard genome sequencing and annotation.</title>
        <authorList>
            <consortium name="The Broad Institute Genomics Platform"/>
            <consortium name="The Broad Institute Genome Sequencing Center for Infectious Disease"/>
            <person name="Wu L."/>
            <person name="Ma J."/>
        </authorList>
    </citation>
    <scope>NUCLEOTIDE SEQUENCE [LARGE SCALE GENOMIC DNA]</scope>
    <source>
        <strain evidence="3 4">IBRC-M 10256</strain>
    </source>
</reference>
<evidence type="ECO:0000256" key="1">
    <source>
        <dbReference type="SAM" id="MobiDB-lite"/>
    </source>
</evidence>
<name>A0ABD5NKE4_9EURY</name>
<dbReference type="GeneID" id="73904573"/>
<dbReference type="InterPro" id="IPR000415">
    <property type="entry name" value="Nitroreductase-like"/>
</dbReference>
<dbReference type="Gene3D" id="3.40.109.10">
    <property type="entry name" value="NADH Oxidase"/>
    <property type="match status" value="2"/>
</dbReference>
<dbReference type="Pfam" id="PF00881">
    <property type="entry name" value="Nitroreductase"/>
    <property type="match status" value="1"/>
</dbReference>
<dbReference type="CDD" id="cd02142">
    <property type="entry name" value="McbC_SagB-like_oxidoreductase"/>
    <property type="match status" value="2"/>
</dbReference>
<evidence type="ECO:0000313" key="3">
    <source>
        <dbReference type="EMBL" id="MFC3957260.1"/>
    </source>
</evidence>
<evidence type="ECO:0000313" key="4">
    <source>
        <dbReference type="Proteomes" id="UP001595846"/>
    </source>
</evidence>
<dbReference type="AlphaFoldDB" id="A0ABD5NKE4"/>
<dbReference type="PANTHER" id="PTHR43745:SF2">
    <property type="entry name" value="NITROREDUCTASE MJ1384-RELATED"/>
    <property type="match status" value="1"/>
</dbReference>
<accession>A0ABD5NKE4</accession>
<protein>
    <submittedName>
        <fullName evidence="3">SagB/ThcOx family dehydrogenase</fullName>
    </submittedName>
</protein>
<keyword evidence="4" id="KW-1185">Reference proteome</keyword>
<evidence type="ECO:0000259" key="2">
    <source>
        <dbReference type="Pfam" id="PF00881"/>
    </source>
</evidence>
<comment type="caution">
    <text evidence="3">The sequence shown here is derived from an EMBL/GenBank/DDBJ whole genome shotgun (WGS) entry which is preliminary data.</text>
</comment>
<gene>
    <name evidence="3" type="ORF">ACFOUR_02580</name>
</gene>
<feature type="domain" description="Nitroreductase" evidence="2">
    <location>
        <begin position="173"/>
        <end position="253"/>
    </location>
</feature>
<dbReference type="RefSeq" id="WP_256531814.1">
    <property type="nucleotide sequence ID" value="NZ_CP101824.1"/>
</dbReference>
<feature type="region of interest" description="Disordered" evidence="1">
    <location>
        <begin position="248"/>
        <end position="295"/>
    </location>
</feature>
<feature type="compositionally biased region" description="Basic and acidic residues" evidence="1">
    <location>
        <begin position="1"/>
        <end position="27"/>
    </location>
</feature>
<dbReference type="SUPFAM" id="SSF55469">
    <property type="entry name" value="FMN-dependent nitroreductase-like"/>
    <property type="match status" value="2"/>
</dbReference>
<dbReference type="InterPro" id="IPR029479">
    <property type="entry name" value="Nitroreductase"/>
</dbReference>
<dbReference type="InterPro" id="IPR020051">
    <property type="entry name" value="SagB-type_dehydrogenase"/>
</dbReference>
<feature type="region of interest" description="Disordered" evidence="1">
    <location>
        <begin position="1"/>
        <end position="35"/>
    </location>
</feature>
<sequence>MTDVRELHAATSHAPDDVHAADVRDPATRPPSTKRYRDRPFVAFEGIAPPWDPALSLLTETRTDPLAGTSSTERESIDVETVATLCYEAMGITNEIDSDGQEHRFRAASCTGKLYHVECYVVCEALPGLEAGVYHFDPAGFGLDVLRRGDYRGVLAEAVGDSSTGDDPATRVSTAPVTVVTTSVWWRNAWKYADRTYRHAFWDSGTVLANLLACAHGLSLPAGVVTGFAADPVVDLLGLDPETEGTTAMVPIGEGSPIEGMTSAESTDSLVEPDDPSVEPIDPARVPESSGSVPVSNIADAWDASTLEDGEAATNWRRRVRESRGIGRVSAGSGRRIDLEPVDHETASARPLHPVVVRRGSCRTYATDGPSRRQVATVLDRATRGIPGDWNGGDSEHLAFLDVYVLCTAVDGIPDGSYHYHPGENELERLGAVDVETKTHVALDQSWAGDGHVNVYLLADVDRIVGTLGNRGYRLAQLEAGLTLGRLYLATYAHRTLGGLGLTFYDDPVTAHLSPRAADQNPMTLFAFGRKSVE</sequence>
<dbReference type="NCBIfam" id="TIGR03605">
    <property type="entry name" value="antibiot_sagB"/>
    <property type="match status" value="1"/>
</dbReference>
<dbReference type="PANTHER" id="PTHR43745">
    <property type="entry name" value="NITROREDUCTASE MJ1384-RELATED"/>
    <property type="match status" value="1"/>
</dbReference>
<proteinExistence type="predicted"/>